<feature type="signal peptide" evidence="10">
    <location>
        <begin position="1"/>
        <end position="27"/>
    </location>
</feature>
<evidence type="ECO:0000256" key="1">
    <source>
        <dbReference type="ARBA" id="ARBA00004609"/>
    </source>
</evidence>
<feature type="transmembrane region" description="Helical" evidence="9">
    <location>
        <begin position="631"/>
        <end position="651"/>
    </location>
</feature>
<gene>
    <name evidence="12" type="ORF">OLEA9_A085512</name>
</gene>
<comment type="subcellular location">
    <subcellularLocation>
        <location evidence="1">Cell membrane</location>
        <topology evidence="1">Lipid-anchor</topology>
        <topology evidence="1">GPI-anchor</topology>
    </subcellularLocation>
</comment>
<dbReference type="Gramene" id="OE9A085512T1">
    <property type="protein sequence ID" value="OE9A085512C1"/>
    <property type="gene ID" value="OE9A085512"/>
</dbReference>
<evidence type="ECO:0000256" key="10">
    <source>
        <dbReference type="SAM" id="SignalP"/>
    </source>
</evidence>
<organism evidence="12 13">
    <name type="scientific">Olea europaea subsp. europaea</name>
    <dbReference type="NCBI Taxonomy" id="158383"/>
    <lineage>
        <taxon>Eukaryota</taxon>
        <taxon>Viridiplantae</taxon>
        <taxon>Streptophyta</taxon>
        <taxon>Embryophyta</taxon>
        <taxon>Tracheophyta</taxon>
        <taxon>Spermatophyta</taxon>
        <taxon>Magnoliopsida</taxon>
        <taxon>eudicotyledons</taxon>
        <taxon>Gunneridae</taxon>
        <taxon>Pentapetalae</taxon>
        <taxon>asterids</taxon>
        <taxon>lamiids</taxon>
        <taxon>Lamiales</taxon>
        <taxon>Oleaceae</taxon>
        <taxon>Oleeae</taxon>
        <taxon>Olea</taxon>
    </lineage>
</organism>
<dbReference type="OrthoDB" id="2014623at2759"/>
<evidence type="ECO:0000256" key="2">
    <source>
        <dbReference type="ARBA" id="ARBA00005507"/>
    </source>
</evidence>
<dbReference type="EMBL" id="CACTIH010001870">
    <property type="protein sequence ID" value="CAA2966851.1"/>
    <property type="molecule type" value="Genomic_DNA"/>
</dbReference>
<dbReference type="InterPro" id="IPR056900">
    <property type="entry name" value="COB_C"/>
</dbReference>
<keyword evidence="5 10" id="KW-0732">Signal</keyword>
<evidence type="ECO:0000256" key="8">
    <source>
        <dbReference type="ARBA" id="ARBA00023288"/>
    </source>
</evidence>
<comment type="caution">
    <text evidence="12">The sequence shown here is derived from an EMBL/GenBank/DDBJ whole genome shotgun (WGS) entry which is preliminary data.</text>
</comment>
<name>A0A8S0QMF3_OLEEU</name>
<evidence type="ECO:0000256" key="6">
    <source>
        <dbReference type="ARBA" id="ARBA00023136"/>
    </source>
</evidence>
<dbReference type="PANTHER" id="PTHR31052">
    <property type="entry name" value="COBRA-LIKE PROTEIN 7"/>
    <property type="match status" value="1"/>
</dbReference>
<evidence type="ECO:0000313" key="12">
    <source>
        <dbReference type="EMBL" id="CAA2966851.1"/>
    </source>
</evidence>
<keyword evidence="4" id="KW-0336">GPI-anchor</keyword>
<dbReference type="Pfam" id="PF25079">
    <property type="entry name" value="COB_C"/>
    <property type="match status" value="1"/>
</dbReference>
<keyword evidence="9" id="KW-1133">Transmembrane helix</keyword>
<proteinExistence type="inferred from homology"/>
<dbReference type="PANTHER" id="PTHR31052:SF24">
    <property type="entry name" value="COBRA-LIKE PROTEIN 7"/>
    <property type="match status" value="1"/>
</dbReference>
<dbReference type="GO" id="GO:0005886">
    <property type="term" value="C:plasma membrane"/>
    <property type="evidence" value="ECO:0007669"/>
    <property type="project" value="UniProtKB-SubCell"/>
</dbReference>
<evidence type="ECO:0000256" key="4">
    <source>
        <dbReference type="ARBA" id="ARBA00022622"/>
    </source>
</evidence>
<accession>A0A8S0QMF3</accession>
<evidence type="ECO:0000256" key="5">
    <source>
        <dbReference type="ARBA" id="ARBA00022729"/>
    </source>
</evidence>
<sequence>MATLFCSFTSIIILIISVSLLPIISLSQPSNPSVCNGILISYRYNTGYAVPPTLSPEERIRQPYRFESTLTITNNGLVEFKNWRVFVGFNNSELLVSASTAVLADGTSLPADVSNGTVLAGYPVADLKTAVETAGDVNQMQARVDLVGTQFGVGPPNVPLPPNITLANDGYLCPNPTTQGNETRVCCMPDLNVRTNVTGDEKITPLQNGDLTIMYDVIRSYESNYLAQVTISNHNPFARLDNWKLSWDWMEHEFINTMRGARPNVIDTSDCIFGSQGNYYKDFDFSTALSCVKRPTIIDLPLDRTNDTTLGMIPFCCRNGTILPPSMDLSKSKSAFQMQVYKMPPNLNKTQLTPPQNWKINSTVGLDYQCSPPAKVNPTLFPDPSGLPSHSAAIASWQVVCNITRPESKKPKCCVSFSAFFNDSVIPCNTCACGCDVTTNPSNICSAAEPPLLLPAEALLIPFENRTDKALEFADLKRRQIPNPLPCADNCGVSINWHVLTDYEDGWTARMTLFNWGESDITDWFSAVELDKAVPGFEDVYSFAGTPLSDANNTIFFEGLPGHSYLVAERNGSNPKKDPRLPGTEQSVISFTKKKTPGINVGRGDGFPTKVYFNGEECSLPTLLPSNAHRIAAASAVFSSILLMLLILTGMQQ</sequence>
<evidence type="ECO:0000256" key="9">
    <source>
        <dbReference type="SAM" id="Phobius"/>
    </source>
</evidence>
<feature type="domain" description="COBRA C-terminal" evidence="11">
    <location>
        <begin position="412"/>
        <end position="625"/>
    </location>
</feature>
<feature type="chain" id="PRO_5035836971" evidence="10">
    <location>
        <begin position="28"/>
        <end position="653"/>
    </location>
</feature>
<keyword evidence="3" id="KW-1003">Cell membrane</keyword>
<comment type="similarity">
    <text evidence="2">Belongs to the COBRA family.</text>
</comment>
<keyword evidence="7" id="KW-0325">Glycoprotein</keyword>
<protein>
    <submittedName>
        <fullName evidence="12">COBRA 7</fullName>
    </submittedName>
</protein>
<evidence type="ECO:0000256" key="3">
    <source>
        <dbReference type="ARBA" id="ARBA00022475"/>
    </source>
</evidence>
<evidence type="ECO:0000256" key="7">
    <source>
        <dbReference type="ARBA" id="ARBA00023180"/>
    </source>
</evidence>
<dbReference type="Pfam" id="PF04833">
    <property type="entry name" value="COBRA"/>
    <property type="match status" value="1"/>
</dbReference>
<keyword evidence="6 9" id="KW-0472">Membrane</keyword>
<evidence type="ECO:0000313" key="13">
    <source>
        <dbReference type="Proteomes" id="UP000594638"/>
    </source>
</evidence>
<keyword evidence="9" id="KW-0812">Transmembrane</keyword>
<dbReference type="GO" id="GO:0010215">
    <property type="term" value="P:cellulose microfibril organization"/>
    <property type="evidence" value="ECO:0007669"/>
    <property type="project" value="InterPro"/>
</dbReference>
<dbReference type="AlphaFoldDB" id="A0A8S0QMF3"/>
<reference evidence="12 13" key="1">
    <citation type="submission" date="2019-12" db="EMBL/GenBank/DDBJ databases">
        <authorList>
            <person name="Alioto T."/>
            <person name="Alioto T."/>
            <person name="Gomez Garrido J."/>
        </authorList>
    </citation>
    <scope>NUCLEOTIDE SEQUENCE [LARGE SCALE GENOMIC DNA]</scope>
</reference>
<dbReference type="Proteomes" id="UP000594638">
    <property type="component" value="Unassembled WGS sequence"/>
</dbReference>
<keyword evidence="8" id="KW-0449">Lipoprotein</keyword>
<dbReference type="GO" id="GO:0098552">
    <property type="term" value="C:side of membrane"/>
    <property type="evidence" value="ECO:0007669"/>
    <property type="project" value="UniProtKB-KW"/>
</dbReference>
<evidence type="ECO:0000259" key="11">
    <source>
        <dbReference type="Pfam" id="PF25079"/>
    </source>
</evidence>
<dbReference type="InterPro" id="IPR006918">
    <property type="entry name" value="COBRA_pln"/>
</dbReference>
<keyword evidence="13" id="KW-1185">Reference proteome</keyword>